<proteinExistence type="predicted"/>
<dbReference type="AlphaFoldDB" id="A0A1G2UT06"/>
<protein>
    <submittedName>
        <fullName evidence="1">Uncharacterized protein</fullName>
    </submittedName>
</protein>
<accession>A0A1G2UT06</accession>
<comment type="caution">
    <text evidence="1">The sequence shown here is derived from an EMBL/GenBank/DDBJ whole genome shotgun (WGS) entry which is preliminary data.</text>
</comment>
<organism evidence="1 2">
    <name type="scientific">Candidatus Zambryskibacteria bacterium RIFCSPLOWO2_12_FULL_39_16</name>
    <dbReference type="NCBI Taxonomy" id="1802775"/>
    <lineage>
        <taxon>Bacteria</taxon>
        <taxon>Candidatus Zambryskiibacteriota</taxon>
    </lineage>
</organism>
<name>A0A1G2UT06_9BACT</name>
<reference evidence="1 2" key="1">
    <citation type="journal article" date="2016" name="Nat. Commun.">
        <title>Thousands of microbial genomes shed light on interconnected biogeochemical processes in an aquifer system.</title>
        <authorList>
            <person name="Anantharaman K."/>
            <person name="Brown C.T."/>
            <person name="Hug L.A."/>
            <person name="Sharon I."/>
            <person name="Castelle C.J."/>
            <person name="Probst A.J."/>
            <person name="Thomas B.C."/>
            <person name="Singh A."/>
            <person name="Wilkins M.J."/>
            <person name="Karaoz U."/>
            <person name="Brodie E.L."/>
            <person name="Williams K.H."/>
            <person name="Hubbard S.S."/>
            <person name="Banfield J.F."/>
        </authorList>
    </citation>
    <scope>NUCLEOTIDE SEQUENCE [LARGE SCALE GENOMIC DNA]</scope>
</reference>
<evidence type="ECO:0000313" key="2">
    <source>
        <dbReference type="Proteomes" id="UP000177276"/>
    </source>
</evidence>
<evidence type="ECO:0000313" key="1">
    <source>
        <dbReference type="EMBL" id="OHB12517.1"/>
    </source>
</evidence>
<dbReference type="Proteomes" id="UP000177276">
    <property type="component" value="Unassembled WGS sequence"/>
</dbReference>
<sequence>MILPSKKVLSVFVLTAALVAAIIIAFSRDKASSAINYTSDLVAGEKVSIPENPNWQNELSGVSQNTAPVQISENTPTESTLTDTVSLSLMSNYLALKQNENLDATSAQNLVDKTLEYIEQTKTDSPAIQVSGLNVVSDNGKQSIIDYGENFGMILKTNKPKQPKEALDIVTQAVQSNDPSKIKELDSVIAVYNKVVDELVKMPVPKTFVKAHLDIINGLRGGVAALIEIKTVFNDPFKALVAIQLYQNGVDVFTQAMQAIYGFMAQNNIIYKQGSGGYYLLYGI</sequence>
<gene>
    <name evidence="1" type="ORF">A3G46_00990</name>
</gene>
<dbReference type="EMBL" id="MHWS01000007">
    <property type="protein sequence ID" value="OHB12517.1"/>
    <property type="molecule type" value="Genomic_DNA"/>
</dbReference>